<organism evidence="14 15">
    <name type="scientific">Cytospora paraplurivora</name>
    <dbReference type="NCBI Taxonomy" id="2898453"/>
    <lineage>
        <taxon>Eukaryota</taxon>
        <taxon>Fungi</taxon>
        <taxon>Dikarya</taxon>
        <taxon>Ascomycota</taxon>
        <taxon>Pezizomycotina</taxon>
        <taxon>Sordariomycetes</taxon>
        <taxon>Sordariomycetidae</taxon>
        <taxon>Diaporthales</taxon>
        <taxon>Cytosporaceae</taxon>
        <taxon>Cytospora</taxon>
    </lineage>
</organism>
<dbReference type="EMBL" id="JAJSPL020000027">
    <property type="protein sequence ID" value="KAK7737959.1"/>
    <property type="molecule type" value="Genomic_DNA"/>
</dbReference>
<feature type="compositionally biased region" description="Acidic residues" evidence="11">
    <location>
        <begin position="79"/>
        <end position="112"/>
    </location>
</feature>
<evidence type="ECO:0000256" key="1">
    <source>
        <dbReference type="ARBA" id="ARBA00002883"/>
    </source>
</evidence>
<dbReference type="Proteomes" id="UP001320245">
    <property type="component" value="Unassembled WGS sequence"/>
</dbReference>
<keyword evidence="15" id="KW-1185">Reference proteome</keyword>
<evidence type="ECO:0000259" key="13">
    <source>
        <dbReference type="Pfam" id="PF22916"/>
    </source>
</evidence>
<evidence type="ECO:0000256" key="11">
    <source>
        <dbReference type="SAM" id="MobiDB-lite"/>
    </source>
</evidence>
<reference evidence="14 15" key="1">
    <citation type="journal article" date="2023" name="PLoS ONE">
        <title>Cytospora paraplurivora sp. nov. isolated from orchards with fruit tree decline syndrome in Ontario, Canada.</title>
        <authorList>
            <person name="Ilyukhin E."/>
            <person name="Nguyen H.D.T."/>
            <person name="Castle A.J."/>
            <person name="Ellouze W."/>
        </authorList>
    </citation>
    <scope>NUCLEOTIDE SEQUENCE [LARGE SCALE GENOMIC DNA]</scope>
    <source>
        <strain evidence="14 15">FDS-564</strain>
    </source>
</reference>
<dbReference type="GO" id="GO:0000462">
    <property type="term" value="P:maturation of SSU-rRNA from tricistronic rRNA transcript (SSU-rRNA, 5.8S rRNA, LSU-rRNA)"/>
    <property type="evidence" value="ECO:0007669"/>
    <property type="project" value="TreeGrafter"/>
</dbReference>
<dbReference type="Pfam" id="PF06862">
    <property type="entry name" value="Utp25_C"/>
    <property type="match status" value="1"/>
</dbReference>
<dbReference type="InterPro" id="IPR053940">
    <property type="entry name" value="UTP25_NTPase-like"/>
</dbReference>
<feature type="compositionally biased region" description="Gly residues" evidence="11">
    <location>
        <begin position="8"/>
        <end position="63"/>
    </location>
</feature>
<keyword evidence="7 10" id="KW-0698">rRNA processing</keyword>
<feature type="compositionally biased region" description="Basic and acidic residues" evidence="11">
    <location>
        <begin position="149"/>
        <end position="165"/>
    </location>
</feature>
<evidence type="ECO:0000256" key="3">
    <source>
        <dbReference type="ARBA" id="ARBA00009223"/>
    </source>
</evidence>
<evidence type="ECO:0000256" key="7">
    <source>
        <dbReference type="ARBA" id="ARBA00022552"/>
    </source>
</evidence>
<evidence type="ECO:0000256" key="6">
    <source>
        <dbReference type="ARBA" id="ARBA00022517"/>
    </source>
</evidence>
<keyword evidence="9 10" id="KW-0687">Ribonucleoprotein</keyword>
<dbReference type="GO" id="GO:0032040">
    <property type="term" value="C:small-subunit processome"/>
    <property type="evidence" value="ECO:0007669"/>
    <property type="project" value="TreeGrafter"/>
</dbReference>
<name>A0AAN9U422_9PEZI</name>
<protein>
    <recommendedName>
        <fullName evidence="5 10">U3 small nucleolar RNA-associated protein 25</fullName>
        <shortName evidence="10">U3 snoRNA-associated protein 25</shortName>
    </recommendedName>
</protein>
<gene>
    <name evidence="14" type="primary">UTP25</name>
    <name evidence="14" type="ORF">SLS53_006337</name>
</gene>
<feature type="compositionally biased region" description="Acidic residues" evidence="11">
    <location>
        <begin position="166"/>
        <end position="197"/>
    </location>
</feature>
<dbReference type="PANTHER" id="PTHR12933:SF0">
    <property type="entry name" value="U3 SMALL NUCLEOLAR RNA-ASSOCIATED PROTEIN 25 HOMOLOG"/>
    <property type="match status" value="1"/>
</dbReference>
<evidence type="ECO:0000259" key="12">
    <source>
        <dbReference type="Pfam" id="PF06862"/>
    </source>
</evidence>
<evidence type="ECO:0000256" key="10">
    <source>
        <dbReference type="RuleBase" id="RU365070"/>
    </source>
</evidence>
<feature type="domain" description="UTP25 NTP hydrolase-like" evidence="13">
    <location>
        <begin position="291"/>
        <end position="549"/>
    </location>
</feature>
<dbReference type="PANTHER" id="PTHR12933">
    <property type="entry name" value="ORF PROTEIN-RELATED"/>
    <property type="match status" value="1"/>
</dbReference>
<proteinExistence type="inferred from homology"/>
<dbReference type="GO" id="GO:0034511">
    <property type="term" value="F:U3 snoRNA binding"/>
    <property type="evidence" value="ECO:0007669"/>
    <property type="project" value="InterPro"/>
</dbReference>
<dbReference type="InterPro" id="IPR053939">
    <property type="entry name" value="UTP25_C"/>
</dbReference>
<dbReference type="AlphaFoldDB" id="A0AAN9U422"/>
<comment type="subcellular location">
    <subcellularLocation>
        <location evidence="2 10">Nucleus</location>
        <location evidence="2 10">Nucleolus</location>
    </subcellularLocation>
</comment>
<evidence type="ECO:0000256" key="2">
    <source>
        <dbReference type="ARBA" id="ARBA00004604"/>
    </source>
</evidence>
<comment type="caution">
    <text evidence="14">The sequence shown here is derived from an EMBL/GenBank/DDBJ whole genome shotgun (WGS) entry which is preliminary data.</text>
</comment>
<feature type="domain" description="UTP25 C-terminal" evidence="12">
    <location>
        <begin position="559"/>
        <end position="752"/>
    </location>
</feature>
<dbReference type="InterPro" id="IPR027417">
    <property type="entry name" value="P-loop_NTPase"/>
</dbReference>
<evidence type="ECO:0000256" key="5">
    <source>
        <dbReference type="ARBA" id="ARBA00015422"/>
    </source>
</evidence>
<evidence type="ECO:0000313" key="15">
    <source>
        <dbReference type="Proteomes" id="UP001320245"/>
    </source>
</evidence>
<comment type="similarity">
    <text evidence="3 10">Belongs to the UTP25 family.</text>
</comment>
<dbReference type="Gene3D" id="3.40.50.300">
    <property type="entry name" value="P-loop containing nucleotide triphosphate hydrolases"/>
    <property type="match status" value="1"/>
</dbReference>
<dbReference type="InterPro" id="IPR010678">
    <property type="entry name" value="UTP25"/>
</dbReference>
<sequence length="753" mass="84798">MGPRGRAGSRGGGSRGGSRGGPRGRGRGGGGGDRGRGGGGGRGRGRGAPRGGRGARGGRGGRGASRSGPKFDSARIEYSDSEDESEDEGSQVEQDEEELEDGSEDDDDDEEESKAAARPYMALIKSLTEETDAPHAKRRKLDHQGPQTEKSKDEDEATDEVKDLDFVQEPEEAPDDAETGGAFDGDDDEDEEVDTSDPFESHFGAADETIVTRRLRAIEEAKWSTKKVATKGTRAWLNAPDTGDASDQVTVPAPVSTASELRLKHRLQESMKEKRKLDTVEQSLAPYVFGYRDLLYCDRKLGNGKSVRRLACLHALNHIYKTRDRVIKNNAKLAHHNKDEELELRDQGFTRPKVLMILPTRESCYKMIETMASICEPETQENKKRLEDTYHDKEDRFSGDKPADFKDLFAGNDDDMFRVGVKFTRKTIKFFAAFYNSDILFASPLGLRMAIGSEDDKKIEHDFLSSIEVVIVDQADAMLMQNWEHIEYIFEHLNLQPKDDHGCDYSRVRNWYLEDQSKFYRQTLVFSQFNTPELSKLFRLHCRNWAGKVRIEPEHKGVIQEIGVKAKQTFSRFDSPSVESEPEARFNYFTKAIVPSLAKRSKDAVGTLIFIPSYLDFVRVRNYFATNTAVESLTFGTISEYASIPEASRARAHFFAGRHKVLLYTERAHHFRRYILKGVCRVIMYGLPDNPLFYKEIVGANLARAEQDLEIDIGGGSVRVIFSKYDVLRLERIVGSQRVGKMIHEKGDTFDFV</sequence>
<evidence type="ECO:0000256" key="9">
    <source>
        <dbReference type="ARBA" id="ARBA00023274"/>
    </source>
</evidence>
<feature type="region of interest" description="Disordered" evidence="11">
    <location>
        <begin position="1"/>
        <end position="201"/>
    </location>
</feature>
<keyword evidence="8 10" id="KW-0539">Nucleus</keyword>
<evidence type="ECO:0000256" key="4">
    <source>
        <dbReference type="ARBA" id="ARBA00011192"/>
    </source>
</evidence>
<dbReference type="SUPFAM" id="SSF52540">
    <property type="entry name" value="P-loop containing nucleoside triphosphate hydrolases"/>
    <property type="match status" value="1"/>
</dbReference>
<accession>A0AAN9U422</accession>
<evidence type="ECO:0000313" key="14">
    <source>
        <dbReference type="EMBL" id="KAK7737959.1"/>
    </source>
</evidence>
<comment type="function">
    <text evidence="1 10">DEAD-box RNA helicase-like protein required for pre-18S rRNA processing, specifically at sites A0, A1, and A2.</text>
</comment>
<dbReference type="FunFam" id="3.40.50.300:FF:002356">
    <property type="entry name" value="U3 small nucleolar RNA-associated protein 25"/>
    <property type="match status" value="1"/>
</dbReference>
<comment type="subunit">
    <text evidence="4 10">Component of the ribosomal small subunit (SSU) processome composed of at least 40 protein subunits and snoRNA U3.</text>
</comment>
<dbReference type="Pfam" id="PF22916">
    <property type="entry name" value="UTP25_NTPase-like"/>
    <property type="match status" value="1"/>
</dbReference>
<evidence type="ECO:0000256" key="8">
    <source>
        <dbReference type="ARBA" id="ARBA00023242"/>
    </source>
</evidence>
<keyword evidence="6 10" id="KW-0690">Ribosome biogenesis</keyword>
<dbReference type="GO" id="GO:0019843">
    <property type="term" value="F:rRNA binding"/>
    <property type="evidence" value="ECO:0007669"/>
    <property type="project" value="TreeGrafter"/>
</dbReference>